<dbReference type="AlphaFoldDB" id="A0A944MAH5"/>
<comment type="caution">
    <text evidence="3">The sequence shown here is derived from an EMBL/GenBank/DDBJ whole genome shotgun (WGS) entry which is preliminary data.</text>
</comment>
<sequence length="316" mass="35511">MYMRFLKSVAPLCLLGGLVSTAALAETSIWQTDEFNIPEANQGVGVDEDHFYAVDNRTIAKYRKSGDYVTAWEGDSDGPIIHLDSAAVIDGKIYCSHSNYRYLPMTSSIEVWDAETMEHIESHSLGIQLGSLTWLDRHGGYWWGTFANYNKEAKLPDGSPAGIPYAIRAGGNINTTLVKFDEDWGVLESWIFPMELLEKFERMSNSGGSWGPDGNLYITGHDLPEIYRIRFPDAGSILEVAETVPLNIRGQGVAWDHSQPGTLYGILRATDEEEEQGMTNRVVVFGSDVPQKEEQKCRPRYKKDGDDNECRRREKD</sequence>
<dbReference type="EMBL" id="JAHHGM010000016">
    <property type="protein sequence ID" value="MBT2990336.1"/>
    <property type="molecule type" value="Genomic_DNA"/>
</dbReference>
<evidence type="ECO:0000256" key="1">
    <source>
        <dbReference type="SAM" id="MobiDB-lite"/>
    </source>
</evidence>
<keyword evidence="2" id="KW-0732">Signal</keyword>
<evidence type="ECO:0000256" key="2">
    <source>
        <dbReference type="SAM" id="SignalP"/>
    </source>
</evidence>
<reference evidence="3 4" key="1">
    <citation type="submission" date="2021-05" db="EMBL/GenBank/DDBJ databases">
        <title>Genetic and Functional Diversity in Clade A Lucinid endosymbionts from the Bahamas.</title>
        <authorList>
            <person name="Giani N.M."/>
            <person name="Engel A.S."/>
            <person name="Campbell B.J."/>
        </authorList>
    </citation>
    <scope>NUCLEOTIDE SEQUENCE [LARGE SCALE GENOMIC DNA]</scope>
    <source>
        <strain evidence="3">LUC16012Gg_MoonRockCtena</strain>
    </source>
</reference>
<feature type="chain" id="PRO_5036818830" evidence="2">
    <location>
        <begin position="26"/>
        <end position="316"/>
    </location>
</feature>
<accession>A0A944MAH5</accession>
<evidence type="ECO:0000313" key="3">
    <source>
        <dbReference type="EMBL" id="MBT2990336.1"/>
    </source>
</evidence>
<proteinExistence type="predicted"/>
<dbReference type="Proteomes" id="UP000770889">
    <property type="component" value="Unassembled WGS sequence"/>
</dbReference>
<dbReference type="SUPFAM" id="SSF63825">
    <property type="entry name" value="YWTD domain"/>
    <property type="match status" value="1"/>
</dbReference>
<feature type="compositionally biased region" description="Basic and acidic residues" evidence="1">
    <location>
        <begin position="290"/>
        <end position="316"/>
    </location>
</feature>
<evidence type="ECO:0000313" key="4">
    <source>
        <dbReference type="Proteomes" id="UP000770889"/>
    </source>
</evidence>
<gene>
    <name evidence="3" type="ORF">KME65_15380</name>
</gene>
<feature type="region of interest" description="Disordered" evidence="1">
    <location>
        <begin position="289"/>
        <end position="316"/>
    </location>
</feature>
<protein>
    <submittedName>
        <fullName evidence="3">Cycloisomerase</fullName>
    </submittedName>
</protein>
<feature type="signal peptide" evidence="2">
    <location>
        <begin position="1"/>
        <end position="25"/>
    </location>
</feature>
<organism evidence="3 4">
    <name type="scientific">Candidatus Thiodiazotropha taylori</name>
    <dbReference type="NCBI Taxonomy" id="2792791"/>
    <lineage>
        <taxon>Bacteria</taxon>
        <taxon>Pseudomonadati</taxon>
        <taxon>Pseudomonadota</taxon>
        <taxon>Gammaproteobacteria</taxon>
        <taxon>Chromatiales</taxon>
        <taxon>Sedimenticolaceae</taxon>
        <taxon>Candidatus Thiodiazotropha</taxon>
    </lineage>
</organism>
<name>A0A944MAH5_9GAMM</name>